<dbReference type="Pfam" id="PF04386">
    <property type="entry name" value="SspB"/>
    <property type="match status" value="1"/>
</dbReference>
<name>A0AA37SCB0_9GAMM</name>
<dbReference type="GO" id="GO:0005840">
    <property type="term" value="C:ribosome"/>
    <property type="evidence" value="ECO:0007669"/>
    <property type="project" value="TreeGrafter"/>
</dbReference>
<dbReference type="PANTHER" id="PTHR37486:SF1">
    <property type="entry name" value="STRINGENT STARVATION PROTEIN B"/>
    <property type="match status" value="1"/>
</dbReference>
<keyword evidence="3" id="KW-1185">Reference proteome</keyword>
<dbReference type="SUPFAM" id="SSF101738">
    <property type="entry name" value="SspB-like"/>
    <property type="match status" value="1"/>
</dbReference>
<proteinExistence type="predicted"/>
<protein>
    <submittedName>
        <fullName evidence="2">Stringent starvation protein B</fullName>
    </submittedName>
</protein>
<sequence length="139" mass="14927">MTPSRPYLVRALQEWMVDNNFTPYIVVDAGVQGVQVPQDFVSDGQIILNISPSAVRGLIISNDAIDFNARFGGVPMRVYVPIVAVLAIYARENGQGMVFGAEPGAPQPDDDPPLKPVGVSDEKAPDAQPKAKPSLKVVK</sequence>
<dbReference type="RefSeq" id="WP_284383577.1">
    <property type="nucleotide sequence ID" value="NZ_BSNM01000026.1"/>
</dbReference>
<gene>
    <name evidence="2" type="primary">sspB</name>
    <name evidence="2" type="ORF">GCM10007876_37200</name>
</gene>
<accession>A0AA37SCB0</accession>
<reference evidence="2" key="2">
    <citation type="submission" date="2023-01" db="EMBL/GenBank/DDBJ databases">
        <title>Draft genome sequence of Litoribrevibacter albus strain NBRC 110071.</title>
        <authorList>
            <person name="Sun Q."/>
            <person name="Mori K."/>
        </authorList>
    </citation>
    <scope>NUCLEOTIDE SEQUENCE</scope>
    <source>
        <strain evidence="2">NBRC 110071</strain>
    </source>
</reference>
<dbReference type="PIRSF" id="PIRSF005276">
    <property type="entry name" value="SspB"/>
    <property type="match status" value="1"/>
</dbReference>
<evidence type="ECO:0000313" key="2">
    <source>
        <dbReference type="EMBL" id="GLQ33240.1"/>
    </source>
</evidence>
<dbReference type="InterPro" id="IPR007481">
    <property type="entry name" value="SspB"/>
</dbReference>
<dbReference type="NCBIfam" id="NF008763">
    <property type="entry name" value="PRK11798.1-2"/>
    <property type="match status" value="1"/>
</dbReference>
<dbReference type="Proteomes" id="UP001161389">
    <property type="component" value="Unassembled WGS sequence"/>
</dbReference>
<dbReference type="GO" id="GO:0005829">
    <property type="term" value="C:cytosol"/>
    <property type="evidence" value="ECO:0007669"/>
    <property type="project" value="TreeGrafter"/>
</dbReference>
<comment type="caution">
    <text evidence="2">The sequence shown here is derived from an EMBL/GenBank/DDBJ whole genome shotgun (WGS) entry which is preliminary data.</text>
</comment>
<dbReference type="Gene3D" id="2.30.30.220">
    <property type="entry name" value="SspB-like"/>
    <property type="match status" value="1"/>
</dbReference>
<dbReference type="NCBIfam" id="NF008769">
    <property type="entry name" value="PRK11798.2-5"/>
    <property type="match status" value="1"/>
</dbReference>
<dbReference type="GO" id="GO:0045732">
    <property type="term" value="P:positive regulation of protein catabolic process"/>
    <property type="evidence" value="ECO:0007669"/>
    <property type="project" value="TreeGrafter"/>
</dbReference>
<evidence type="ECO:0000256" key="1">
    <source>
        <dbReference type="SAM" id="MobiDB-lite"/>
    </source>
</evidence>
<evidence type="ECO:0000313" key="3">
    <source>
        <dbReference type="Proteomes" id="UP001161389"/>
    </source>
</evidence>
<dbReference type="InterPro" id="IPR036760">
    <property type="entry name" value="SspB-like_sf"/>
</dbReference>
<reference evidence="2" key="1">
    <citation type="journal article" date="2014" name="Int. J. Syst. Evol. Microbiol.">
        <title>Complete genome sequence of Corynebacterium casei LMG S-19264T (=DSM 44701T), isolated from a smear-ripened cheese.</title>
        <authorList>
            <consortium name="US DOE Joint Genome Institute (JGI-PGF)"/>
            <person name="Walter F."/>
            <person name="Albersmeier A."/>
            <person name="Kalinowski J."/>
            <person name="Ruckert C."/>
        </authorList>
    </citation>
    <scope>NUCLEOTIDE SEQUENCE</scope>
    <source>
        <strain evidence="2">NBRC 110071</strain>
    </source>
</reference>
<organism evidence="2 3">
    <name type="scientific">Litoribrevibacter albus</name>
    <dbReference type="NCBI Taxonomy" id="1473156"/>
    <lineage>
        <taxon>Bacteria</taxon>
        <taxon>Pseudomonadati</taxon>
        <taxon>Pseudomonadota</taxon>
        <taxon>Gammaproteobacteria</taxon>
        <taxon>Oceanospirillales</taxon>
        <taxon>Oceanospirillaceae</taxon>
        <taxon>Litoribrevibacter</taxon>
    </lineage>
</organism>
<dbReference type="PANTHER" id="PTHR37486">
    <property type="entry name" value="STRINGENT STARVATION PROTEIN B"/>
    <property type="match status" value="1"/>
</dbReference>
<dbReference type="AlphaFoldDB" id="A0AA37SCB0"/>
<dbReference type="EMBL" id="BSNM01000026">
    <property type="protein sequence ID" value="GLQ33240.1"/>
    <property type="molecule type" value="Genomic_DNA"/>
</dbReference>
<feature type="region of interest" description="Disordered" evidence="1">
    <location>
        <begin position="98"/>
        <end position="139"/>
    </location>
</feature>